<dbReference type="EMBL" id="JAAMOZ010000001">
    <property type="protein sequence ID" value="NIH56982.1"/>
    <property type="molecule type" value="Genomic_DNA"/>
</dbReference>
<feature type="transmembrane region" description="Helical" evidence="1">
    <location>
        <begin position="77"/>
        <end position="99"/>
    </location>
</feature>
<feature type="transmembrane region" description="Helical" evidence="1">
    <location>
        <begin position="120"/>
        <end position="139"/>
    </location>
</feature>
<evidence type="ECO:0008006" key="4">
    <source>
        <dbReference type="Google" id="ProtNLM"/>
    </source>
</evidence>
<dbReference type="Pfam" id="PF10825">
    <property type="entry name" value="DUF2752"/>
    <property type="match status" value="1"/>
</dbReference>
<comment type="caution">
    <text evidence="2">The sequence shown here is derived from an EMBL/GenBank/DDBJ whole genome shotgun (WGS) entry which is preliminary data.</text>
</comment>
<keyword evidence="3" id="KW-1185">Reference proteome</keyword>
<sequence>MATMSAPAPVLPAFSARRALTRLGAFVLVGGAIAAAHAVLGVGVPCPFRELTGLQCPLCGSTRAALRLTRGDVASAWSLNALFVVAVGVLIVCGVVWAVEALGGPAVRPPRWARPLLRQNRLYVIVGVIGVVFAVVRNIV</sequence>
<dbReference type="RefSeq" id="WP_208390485.1">
    <property type="nucleotide sequence ID" value="NZ_BAAAOO010000015.1"/>
</dbReference>
<proteinExistence type="predicted"/>
<evidence type="ECO:0000313" key="2">
    <source>
        <dbReference type="EMBL" id="NIH56982.1"/>
    </source>
</evidence>
<evidence type="ECO:0000256" key="1">
    <source>
        <dbReference type="SAM" id="Phobius"/>
    </source>
</evidence>
<name>A0ABX0SF28_9ACTN</name>
<organism evidence="2 3">
    <name type="scientific">Brooklawnia cerclae</name>
    <dbReference type="NCBI Taxonomy" id="349934"/>
    <lineage>
        <taxon>Bacteria</taxon>
        <taxon>Bacillati</taxon>
        <taxon>Actinomycetota</taxon>
        <taxon>Actinomycetes</taxon>
        <taxon>Propionibacteriales</taxon>
        <taxon>Propionibacteriaceae</taxon>
        <taxon>Brooklawnia</taxon>
    </lineage>
</organism>
<keyword evidence="1" id="KW-1133">Transmembrane helix</keyword>
<gene>
    <name evidence="2" type="ORF">FB473_001627</name>
</gene>
<protein>
    <recommendedName>
        <fullName evidence="4">DUF2752 domain-containing protein</fullName>
    </recommendedName>
</protein>
<evidence type="ECO:0000313" key="3">
    <source>
        <dbReference type="Proteomes" id="UP000749311"/>
    </source>
</evidence>
<keyword evidence="1" id="KW-0812">Transmembrane</keyword>
<accession>A0ABX0SF28</accession>
<dbReference type="Proteomes" id="UP000749311">
    <property type="component" value="Unassembled WGS sequence"/>
</dbReference>
<keyword evidence="1" id="KW-0472">Membrane</keyword>
<dbReference type="InterPro" id="IPR021215">
    <property type="entry name" value="DUF2752"/>
</dbReference>
<reference evidence="2 3" key="1">
    <citation type="submission" date="2020-02" db="EMBL/GenBank/DDBJ databases">
        <title>Sequencing the genomes of 1000 actinobacteria strains.</title>
        <authorList>
            <person name="Klenk H.-P."/>
        </authorList>
    </citation>
    <scope>NUCLEOTIDE SEQUENCE [LARGE SCALE GENOMIC DNA]</scope>
    <source>
        <strain evidence="2 3">DSM 19609</strain>
    </source>
</reference>